<proteinExistence type="predicted"/>
<feature type="compositionally biased region" description="Low complexity" evidence="1">
    <location>
        <begin position="126"/>
        <end position="146"/>
    </location>
</feature>
<accession>A0AAV7SI47</accession>
<feature type="region of interest" description="Disordered" evidence="1">
    <location>
        <begin position="35"/>
        <end position="63"/>
    </location>
</feature>
<gene>
    <name evidence="2" type="ORF">NDU88_004209</name>
</gene>
<reference evidence="2" key="1">
    <citation type="journal article" date="2022" name="bioRxiv">
        <title>Sequencing and chromosome-scale assembly of the giantPleurodeles waltlgenome.</title>
        <authorList>
            <person name="Brown T."/>
            <person name="Elewa A."/>
            <person name="Iarovenko S."/>
            <person name="Subramanian E."/>
            <person name="Araus A.J."/>
            <person name="Petzold A."/>
            <person name="Susuki M."/>
            <person name="Suzuki K.-i.T."/>
            <person name="Hayashi T."/>
            <person name="Toyoda A."/>
            <person name="Oliveira C."/>
            <person name="Osipova E."/>
            <person name="Leigh N.D."/>
            <person name="Simon A."/>
            <person name="Yun M.H."/>
        </authorList>
    </citation>
    <scope>NUCLEOTIDE SEQUENCE</scope>
    <source>
        <strain evidence="2">20211129_DDA</strain>
        <tissue evidence="2">Liver</tissue>
    </source>
</reference>
<comment type="caution">
    <text evidence="2">The sequence shown here is derived from an EMBL/GenBank/DDBJ whole genome shotgun (WGS) entry which is preliminary data.</text>
</comment>
<keyword evidence="3" id="KW-1185">Reference proteome</keyword>
<sequence length="199" mass="20884">MAGERALTFTTRELDKLVDGVLPQYAKLYGRPEVQVSQHPSEEGTLACHRQEGADPGGLQPAEHPLRKRWEDLRHWARKTCEGQLGKSSQRGKGARRAVTPLMRRILAVAYPDLDGRLKAAKQTQGASSGEGAEAPASGVAAAHGSTEAESSDTKGTSGLEDEESTTGEATTTGGSDCDTSADGSSLVVAYPSGPTHSV</sequence>
<dbReference type="EMBL" id="JANPWB010000008">
    <property type="protein sequence ID" value="KAJ1163756.1"/>
    <property type="molecule type" value="Genomic_DNA"/>
</dbReference>
<feature type="compositionally biased region" description="Low complexity" evidence="1">
    <location>
        <begin position="167"/>
        <end position="177"/>
    </location>
</feature>
<evidence type="ECO:0000313" key="2">
    <source>
        <dbReference type="EMBL" id="KAJ1163756.1"/>
    </source>
</evidence>
<evidence type="ECO:0000256" key="1">
    <source>
        <dbReference type="SAM" id="MobiDB-lite"/>
    </source>
</evidence>
<protein>
    <submittedName>
        <fullName evidence="2">Uncharacterized protein</fullName>
    </submittedName>
</protein>
<evidence type="ECO:0000313" key="3">
    <source>
        <dbReference type="Proteomes" id="UP001066276"/>
    </source>
</evidence>
<dbReference type="AlphaFoldDB" id="A0AAV7SI47"/>
<dbReference type="Proteomes" id="UP001066276">
    <property type="component" value="Chromosome 4_2"/>
</dbReference>
<feature type="region of interest" description="Disordered" evidence="1">
    <location>
        <begin position="121"/>
        <end position="199"/>
    </location>
</feature>
<organism evidence="2 3">
    <name type="scientific">Pleurodeles waltl</name>
    <name type="common">Iberian ribbed newt</name>
    <dbReference type="NCBI Taxonomy" id="8319"/>
    <lineage>
        <taxon>Eukaryota</taxon>
        <taxon>Metazoa</taxon>
        <taxon>Chordata</taxon>
        <taxon>Craniata</taxon>
        <taxon>Vertebrata</taxon>
        <taxon>Euteleostomi</taxon>
        <taxon>Amphibia</taxon>
        <taxon>Batrachia</taxon>
        <taxon>Caudata</taxon>
        <taxon>Salamandroidea</taxon>
        <taxon>Salamandridae</taxon>
        <taxon>Pleurodelinae</taxon>
        <taxon>Pleurodeles</taxon>
    </lineage>
</organism>
<name>A0AAV7SI47_PLEWA</name>